<comment type="function">
    <text evidence="5">Effector that suppresses plant defense responses during pathogen infection.</text>
</comment>
<name>H3GJI0_PHYRM</name>
<comment type="subcellular location">
    <subcellularLocation>
        <location evidence="1 5">Secreted</location>
    </subcellularLocation>
</comment>
<evidence type="ECO:0000313" key="7">
    <source>
        <dbReference type="Proteomes" id="UP000005238"/>
    </source>
</evidence>
<dbReference type="AlphaFoldDB" id="H3GJI0"/>
<keyword evidence="3 5" id="KW-0964">Secreted</keyword>
<keyword evidence="4 5" id="KW-0732">Signal</keyword>
<dbReference type="InterPro" id="IPR031825">
    <property type="entry name" value="RXLR"/>
</dbReference>
<evidence type="ECO:0000256" key="2">
    <source>
        <dbReference type="ARBA" id="ARBA00010400"/>
    </source>
</evidence>
<evidence type="ECO:0000313" key="6">
    <source>
        <dbReference type="EnsemblProtists" id="Phyra76324"/>
    </source>
</evidence>
<organism evidence="6 7">
    <name type="scientific">Phytophthora ramorum</name>
    <name type="common">Sudden oak death agent</name>
    <dbReference type="NCBI Taxonomy" id="164328"/>
    <lineage>
        <taxon>Eukaryota</taxon>
        <taxon>Sar</taxon>
        <taxon>Stramenopiles</taxon>
        <taxon>Oomycota</taxon>
        <taxon>Peronosporomycetes</taxon>
        <taxon>Peronosporales</taxon>
        <taxon>Peronosporaceae</taxon>
        <taxon>Phytophthora</taxon>
    </lineage>
</organism>
<comment type="similarity">
    <text evidence="2 5">Belongs to the RxLR effector family.</text>
</comment>
<dbReference type="OMA" id="WKESTNE"/>
<dbReference type="Pfam" id="PF16810">
    <property type="entry name" value="RXLR"/>
    <property type="match status" value="1"/>
</dbReference>
<feature type="signal peptide" evidence="5">
    <location>
        <begin position="1"/>
        <end position="21"/>
    </location>
</feature>
<dbReference type="eggNOG" id="ENOG502R83E">
    <property type="taxonomic scope" value="Eukaryota"/>
</dbReference>
<protein>
    <recommendedName>
        <fullName evidence="5">RxLR effector protein</fullName>
    </recommendedName>
</protein>
<evidence type="ECO:0000256" key="4">
    <source>
        <dbReference type="ARBA" id="ARBA00022729"/>
    </source>
</evidence>
<comment type="domain">
    <text evidence="5">The RxLR-dEER motif acts to carry the protein into the host cell cytoplasm through binding to cell surface phosphatidylinositol-3-phosphate.</text>
</comment>
<keyword evidence="7" id="KW-1185">Reference proteome</keyword>
<evidence type="ECO:0000256" key="5">
    <source>
        <dbReference type="RuleBase" id="RU367124"/>
    </source>
</evidence>
<evidence type="ECO:0000256" key="1">
    <source>
        <dbReference type="ARBA" id="ARBA00004613"/>
    </source>
</evidence>
<dbReference type="HOGENOM" id="CLU_138234_3_0_1"/>
<dbReference type="EMBL" id="DS566014">
    <property type="status" value="NOT_ANNOTATED_CDS"/>
    <property type="molecule type" value="Genomic_DNA"/>
</dbReference>
<reference evidence="7" key="1">
    <citation type="journal article" date="2006" name="Science">
        <title>Phytophthora genome sequences uncover evolutionary origins and mechanisms of pathogenesis.</title>
        <authorList>
            <person name="Tyler B.M."/>
            <person name="Tripathy S."/>
            <person name="Zhang X."/>
            <person name="Dehal P."/>
            <person name="Jiang R.H."/>
            <person name="Aerts A."/>
            <person name="Arredondo F.D."/>
            <person name="Baxter L."/>
            <person name="Bensasson D."/>
            <person name="Beynon J.L."/>
            <person name="Chapman J."/>
            <person name="Damasceno C.M."/>
            <person name="Dorrance A.E."/>
            <person name="Dou D."/>
            <person name="Dickerman A.W."/>
            <person name="Dubchak I.L."/>
            <person name="Garbelotto M."/>
            <person name="Gijzen M."/>
            <person name="Gordon S.G."/>
            <person name="Govers F."/>
            <person name="Grunwald N.J."/>
            <person name="Huang W."/>
            <person name="Ivors K.L."/>
            <person name="Jones R.W."/>
            <person name="Kamoun S."/>
            <person name="Krampis K."/>
            <person name="Lamour K.H."/>
            <person name="Lee M.K."/>
            <person name="McDonald W.H."/>
            <person name="Medina M."/>
            <person name="Meijer H.J."/>
            <person name="Nordberg E.K."/>
            <person name="Maclean D.J."/>
            <person name="Ospina-Giraldo M.D."/>
            <person name="Morris P.F."/>
            <person name="Phuntumart V."/>
            <person name="Putnam N.H."/>
            <person name="Rash S."/>
            <person name="Rose J.K."/>
            <person name="Sakihama Y."/>
            <person name="Salamov A.A."/>
            <person name="Savidor A."/>
            <person name="Scheuring C.F."/>
            <person name="Smith B.M."/>
            <person name="Sobral B.W."/>
            <person name="Terry A."/>
            <person name="Torto-Alalibo T.A."/>
            <person name="Win J."/>
            <person name="Xu Z."/>
            <person name="Zhang H."/>
            <person name="Grigoriev I.V."/>
            <person name="Rokhsar D.S."/>
            <person name="Boore J.L."/>
        </authorList>
    </citation>
    <scope>NUCLEOTIDE SEQUENCE [LARGE SCALE GENOMIC DNA]</scope>
    <source>
        <strain evidence="7">Pr102</strain>
    </source>
</reference>
<dbReference type="InParanoid" id="H3GJI0"/>
<reference evidence="6" key="2">
    <citation type="submission" date="2015-06" db="UniProtKB">
        <authorList>
            <consortium name="EnsemblProtists"/>
        </authorList>
    </citation>
    <scope>IDENTIFICATION</scope>
    <source>
        <strain evidence="6">Pr102</strain>
    </source>
</reference>
<accession>H3GJI0</accession>
<dbReference type="VEuPathDB" id="FungiDB:KRP23_11875"/>
<dbReference type="VEuPathDB" id="FungiDB:KRP22_14043"/>
<dbReference type="GO" id="GO:0005576">
    <property type="term" value="C:extracellular region"/>
    <property type="evidence" value="ECO:0007669"/>
    <property type="project" value="UniProtKB-SubCell"/>
</dbReference>
<dbReference type="Proteomes" id="UP000005238">
    <property type="component" value="Unassembled WGS sequence"/>
</dbReference>
<dbReference type="EnsemblProtists" id="Phyra76324">
    <property type="protein sequence ID" value="Phyra76324"/>
    <property type="gene ID" value="Phyra76324"/>
</dbReference>
<sequence>MRLTYILAVVIAATLHASGNAISTTKDSNHVAIPNVASSDIARSLEDNTGRHLRRVDNEERTFKEFGGALKKFLEKRTPFTDAWKQRRADKFKLKAKKRYDRMQSNILYAST</sequence>
<proteinExistence type="inferred from homology"/>
<evidence type="ECO:0000256" key="3">
    <source>
        <dbReference type="ARBA" id="ARBA00022525"/>
    </source>
</evidence>
<feature type="chain" id="PRO_5028509931" description="RxLR effector protein" evidence="5">
    <location>
        <begin position="22"/>
        <end position="112"/>
    </location>
</feature>